<protein>
    <recommendedName>
        <fullName evidence="4">Aminoglycoside phosphotransferase</fullName>
    </recommendedName>
</protein>
<sequence length="285" mass="31348">MFTAPEPAVRDRMLSARGHACTLLGLADTTGGEVWGYAGRTLSRAVRTPTGAAWLRLVSDSQRKSGGKLWEGPREAEQSLPPAVPRPRLLGLCDWSADGWDYRAEHYEFVTAPPVAKSPVLHHQAELPDTWWQGLHQALAHIALVRTGRQAVREQYIRRRVPEFTGVTPGEITWTTAHGDLHWANLTGPALTLLDWEGWGTAPLGYDAANLYLHSLPVPDVAERIRKEFAHVLDTPAGRIGELTACTEILQAASRVPFYADLADDVRHHLGWLKGPRSGSAASGW</sequence>
<dbReference type="SUPFAM" id="SSF56112">
    <property type="entry name" value="Protein kinase-like (PK-like)"/>
    <property type="match status" value="1"/>
</dbReference>
<dbReference type="OrthoDB" id="3680308at2"/>
<dbReference type="eggNOG" id="COG0510">
    <property type="taxonomic scope" value="Bacteria"/>
</dbReference>
<name>J2K0T8_9ACTN</name>
<evidence type="ECO:0000313" key="1">
    <source>
        <dbReference type="EMBL" id="EJJ06015.1"/>
    </source>
</evidence>
<reference evidence="1" key="1">
    <citation type="journal article" date="2012" name="J. Bacteriol.">
        <title>Genome Sequence of Streptomyces auratus Strain AGR0001, a Phoslactomycin-Producing Actinomycete.</title>
        <authorList>
            <person name="Han X."/>
            <person name="Li M."/>
            <person name="Ding Z."/>
            <person name="Zhao J."/>
            <person name="Ji K."/>
            <person name="Wen M."/>
            <person name="Lu T."/>
        </authorList>
    </citation>
    <scope>NUCLEOTIDE SEQUENCE [LARGE SCALE GENOMIC DNA]</scope>
    <source>
        <strain evidence="1">AGR0001</strain>
    </source>
</reference>
<accession>J2K0T8</accession>
<dbReference type="AlphaFoldDB" id="J2K0T8"/>
<dbReference type="KEGG" id="sauh:SU9_015795"/>
<evidence type="ECO:0008006" key="4">
    <source>
        <dbReference type="Google" id="ProtNLM"/>
    </source>
</evidence>
<dbReference type="HOGENOM" id="CLU_056001_1_0_11"/>
<dbReference type="InterPro" id="IPR011009">
    <property type="entry name" value="Kinase-like_dom_sf"/>
</dbReference>
<reference evidence="2" key="2">
    <citation type="submission" date="2021-04" db="EMBL/GenBank/DDBJ databases">
        <authorList>
            <person name="Wen M.-L."/>
            <person name="Han X.-L."/>
            <person name="Xiong J."/>
        </authorList>
    </citation>
    <scope>NUCLEOTIDE SEQUENCE</scope>
    <source>
        <strain evidence="2">AGR0001</strain>
    </source>
</reference>
<evidence type="ECO:0000313" key="2">
    <source>
        <dbReference type="EMBL" id="QTZ92761.1"/>
    </source>
</evidence>
<dbReference type="EMBL" id="CP072931">
    <property type="protein sequence ID" value="QTZ92761.1"/>
    <property type="molecule type" value="Genomic_DNA"/>
</dbReference>
<dbReference type="STRING" id="1160718.SU9_15719"/>
<dbReference type="Proteomes" id="UP000009036">
    <property type="component" value="Chromosome"/>
</dbReference>
<organism evidence="1">
    <name type="scientific">Streptomyces auratus AGR0001</name>
    <dbReference type="NCBI Taxonomy" id="1160718"/>
    <lineage>
        <taxon>Bacteria</taxon>
        <taxon>Bacillati</taxon>
        <taxon>Actinomycetota</taxon>
        <taxon>Actinomycetes</taxon>
        <taxon>Kitasatosporales</taxon>
        <taxon>Streptomycetaceae</taxon>
        <taxon>Streptomyces</taxon>
    </lineage>
</organism>
<proteinExistence type="predicted"/>
<gene>
    <name evidence="2" type="ORF">SU9_015795</name>
    <name evidence="1" type="ORF">SU9_15719</name>
</gene>
<dbReference type="PATRIC" id="fig|1160718.3.peg.3184"/>
<dbReference type="EMBL" id="AJGV01000094">
    <property type="protein sequence ID" value="EJJ06015.1"/>
    <property type="molecule type" value="Genomic_DNA"/>
</dbReference>
<evidence type="ECO:0000313" key="3">
    <source>
        <dbReference type="Proteomes" id="UP000009036"/>
    </source>
</evidence>
<keyword evidence="3" id="KW-1185">Reference proteome</keyword>